<dbReference type="PROSITE" id="PS50928">
    <property type="entry name" value="ABC_TM1"/>
    <property type="match status" value="1"/>
</dbReference>
<proteinExistence type="inferred from homology"/>
<evidence type="ECO:0000256" key="4">
    <source>
        <dbReference type="ARBA" id="ARBA00022475"/>
    </source>
</evidence>
<evidence type="ECO:0000313" key="13">
    <source>
        <dbReference type="Proteomes" id="UP000077384"/>
    </source>
</evidence>
<keyword evidence="4 9" id="KW-1003">Cell membrane</keyword>
<dbReference type="SUPFAM" id="SSF161098">
    <property type="entry name" value="MetI-like"/>
    <property type="match status" value="1"/>
</dbReference>
<evidence type="ECO:0000313" key="14">
    <source>
        <dbReference type="Proteomes" id="UP000093694"/>
    </source>
</evidence>
<dbReference type="CDD" id="cd06261">
    <property type="entry name" value="TM_PBP2"/>
    <property type="match status" value="1"/>
</dbReference>
<feature type="transmembrane region" description="Helical" evidence="8">
    <location>
        <begin position="144"/>
        <end position="168"/>
    </location>
</feature>
<evidence type="ECO:0000256" key="2">
    <source>
        <dbReference type="ARBA" id="ARBA00007069"/>
    </source>
</evidence>
<dbReference type="Gene3D" id="1.10.3720.10">
    <property type="entry name" value="MetI-like"/>
    <property type="match status" value="1"/>
</dbReference>
<feature type="transmembrane region" description="Helical" evidence="8">
    <location>
        <begin position="102"/>
        <end position="132"/>
    </location>
</feature>
<evidence type="ECO:0000256" key="5">
    <source>
        <dbReference type="ARBA" id="ARBA00022692"/>
    </source>
</evidence>
<protein>
    <recommendedName>
        <fullName evidence="9">Phosphate transport system permease protein</fullName>
    </recommendedName>
</protein>
<dbReference type="InterPro" id="IPR000515">
    <property type="entry name" value="MetI-like"/>
</dbReference>
<dbReference type="PANTHER" id="PTHR30425">
    <property type="entry name" value="PHOSPHATE TRANSPORT SYSTEM PERMEASE PROTEIN PST"/>
    <property type="match status" value="1"/>
</dbReference>
<organism evidence="11 13">
    <name type="scientific">Clostridium coskatii</name>
    <dbReference type="NCBI Taxonomy" id="1705578"/>
    <lineage>
        <taxon>Bacteria</taxon>
        <taxon>Bacillati</taxon>
        <taxon>Bacillota</taxon>
        <taxon>Clostridia</taxon>
        <taxon>Eubacteriales</taxon>
        <taxon>Clostridiaceae</taxon>
        <taxon>Clostridium</taxon>
    </lineage>
</organism>
<reference evidence="12 14" key="2">
    <citation type="journal article" date="2016" name="Front. Microbiol.">
        <title>Industrial Acetogenic Biocatalysts: A Comparative Metabolic and Genomic Analysis.</title>
        <authorList>
            <person name="Bengelsdorf F."/>
            <person name="Poehlein A."/>
            <person name="Sonja S."/>
            <person name="Erz C."/>
            <person name="Hummel T."/>
            <person name="Hoffmeister S."/>
            <person name="Daniel R."/>
            <person name="Durre P."/>
        </authorList>
    </citation>
    <scope>NUCLEOTIDE SEQUENCE [LARGE SCALE GENOMIC DNA]</scope>
    <source>
        <strain evidence="12 14">PTA-10522</strain>
    </source>
</reference>
<evidence type="ECO:0000256" key="1">
    <source>
        <dbReference type="ARBA" id="ARBA00004651"/>
    </source>
</evidence>
<dbReference type="NCBIfam" id="TIGR02138">
    <property type="entry name" value="phosphate_pstC"/>
    <property type="match status" value="1"/>
</dbReference>
<dbReference type="GO" id="GO:0006817">
    <property type="term" value="P:phosphate ion transport"/>
    <property type="evidence" value="ECO:0007669"/>
    <property type="project" value="UniProtKB-KW"/>
</dbReference>
<feature type="transmembrane region" description="Helical" evidence="8">
    <location>
        <begin position="174"/>
        <end position="197"/>
    </location>
</feature>
<dbReference type="InterPro" id="IPR035906">
    <property type="entry name" value="MetI-like_sf"/>
</dbReference>
<keyword evidence="3 8" id="KW-0813">Transport</keyword>
<keyword evidence="14" id="KW-1185">Reference proteome</keyword>
<keyword evidence="9" id="KW-0592">Phosphate transport</keyword>
<comment type="caution">
    <text evidence="11">The sequence shown here is derived from an EMBL/GenBank/DDBJ whole genome shotgun (WGS) entry which is preliminary data.</text>
</comment>
<keyword evidence="6 8" id="KW-1133">Transmembrane helix</keyword>
<dbReference type="AlphaFoldDB" id="A0A166TXU2"/>
<comment type="similarity">
    <text evidence="2 9">Belongs to the binding-protein-dependent transport system permease family. CysTW subfamily.</text>
</comment>
<dbReference type="PANTHER" id="PTHR30425:SF2">
    <property type="entry name" value="ABC TRANSPORTER PERMEASE PROTEIN YQGH-RELATED"/>
    <property type="match status" value="1"/>
</dbReference>
<accession>A0A166TXU2</accession>
<gene>
    <name evidence="11" type="primary">pstC</name>
    <name evidence="12" type="ORF">CLCOS_25450</name>
    <name evidence="11" type="ORF">WX73_02875</name>
</gene>
<evidence type="ECO:0000313" key="11">
    <source>
        <dbReference type="EMBL" id="OAA94329.1"/>
    </source>
</evidence>
<dbReference type="Pfam" id="PF00528">
    <property type="entry name" value="BPD_transp_1"/>
    <property type="match status" value="1"/>
</dbReference>
<evidence type="ECO:0000256" key="8">
    <source>
        <dbReference type="RuleBase" id="RU363032"/>
    </source>
</evidence>
<sequence>MKNNLEGFNGWLQKQLAIKNINLRSVNMEKKSFWNKLKNEYIGRGFATLCGLIIIVLTLSIIVFIFSKGINTFVKWRYPITEFLFTSNWVPDSSNPKLGASIFFAGSILVSVGAVIISAPIGIALAVFMHYISPKVGSKILQPSLELFVGIPSVVYGWVGFSVLLPFLKRGFGGIGFSLIAGILVLSIMILPTIASISADAVKTIPKSYMEASYGLGATRWQTIRRVIIPSAKSGILTGVVLGLARAFGEALAVQMVIGNTVKFPKNLLSPTSTLTSVLTMDMGNTVSGTAWNDALWSLALFLLIISFIFIIIIRAIEKRSEIK</sequence>
<dbReference type="Proteomes" id="UP000077384">
    <property type="component" value="Unassembled WGS sequence"/>
</dbReference>
<keyword evidence="5 8" id="KW-0812">Transmembrane</keyword>
<feature type="transmembrane region" description="Helical" evidence="8">
    <location>
        <begin position="46"/>
        <end position="66"/>
    </location>
</feature>
<dbReference type="GO" id="GO:0005315">
    <property type="term" value="F:phosphate transmembrane transporter activity"/>
    <property type="evidence" value="ECO:0007669"/>
    <property type="project" value="InterPro"/>
</dbReference>
<evidence type="ECO:0000256" key="9">
    <source>
        <dbReference type="RuleBase" id="RU363054"/>
    </source>
</evidence>
<dbReference type="InterPro" id="IPR051124">
    <property type="entry name" value="Phosphate_Transport_Permease"/>
</dbReference>
<dbReference type="PATRIC" id="fig|1705578.3.peg.2530"/>
<dbReference type="GO" id="GO:0005886">
    <property type="term" value="C:plasma membrane"/>
    <property type="evidence" value="ECO:0007669"/>
    <property type="project" value="UniProtKB-SubCell"/>
</dbReference>
<dbReference type="EMBL" id="LROR01000054">
    <property type="protein sequence ID" value="OBR93073.1"/>
    <property type="molecule type" value="Genomic_DNA"/>
</dbReference>
<dbReference type="InterPro" id="IPR011864">
    <property type="entry name" value="Phosphate_PstC"/>
</dbReference>
<feature type="domain" description="ABC transmembrane type-1" evidence="10">
    <location>
        <begin position="104"/>
        <end position="314"/>
    </location>
</feature>
<comment type="caution">
    <text evidence="9">Lacks conserved residue(s) required for the propagation of feature annotation.</text>
</comment>
<evidence type="ECO:0000256" key="7">
    <source>
        <dbReference type="ARBA" id="ARBA00023136"/>
    </source>
</evidence>
<keyword evidence="7 8" id="KW-0472">Membrane</keyword>
<evidence type="ECO:0000256" key="6">
    <source>
        <dbReference type="ARBA" id="ARBA00022989"/>
    </source>
</evidence>
<evidence type="ECO:0000313" key="12">
    <source>
        <dbReference type="EMBL" id="OBR93073.1"/>
    </source>
</evidence>
<reference evidence="11 13" key="1">
    <citation type="journal article" date="2015" name="Biotechnol. Bioeng.">
        <title>Genome sequence and phenotypic characterization of Caulobacter segnis.</title>
        <authorList>
            <person name="Patel S."/>
            <person name="Fletcher B."/>
            <person name="Scott D.C."/>
            <person name="Ely B."/>
        </authorList>
    </citation>
    <scope>NUCLEOTIDE SEQUENCE [LARGE SCALE GENOMIC DNA]</scope>
    <source>
        <strain evidence="11 13">PS02</strain>
    </source>
</reference>
<evidence type="ECO:0000259" key="10">
    <source>
        <dbReference type="PROSITE" id="PS50928"/>
    </source>
</evidence>
<comment type="function">
    <text evidence="9">Part of the binding-protein-dependent transport system for phosphate; probably responsible for the translocation of the substrate across the membrane.</text>
</comment>
<dbReference type="Proteomes" id="UP000093694">
    <property type="component" value="Unassembled WGS sequence"/>
</dbReference>
<evidence type="ECO:0000256" key="3">
    <source>
        <dbReference type="ARBA" id="ARBA00022448"/>
    </source>
</evidence>
<feature type="transmembrane region" description="Helical" evidence="8">
    <location>
        <begin position="295"/>
        <end position="317"/>
    </location>
</feature>
<comment type="subcellular location">
    <subcellularLocation>
        <location evidence="1 8">Cell membrane</location>
        <topology evidence="1 8">Multi-pass membrane protein</topology>
    </subcellularLocation>
</comment>
<dbReference type="EMBL" id="LITQ01000003">
    <property type="protein sequence ID" value="OAA94329.1"/>
    <property type="molecule type" value="Genomic_DNA"/>
</dbReference>
<name>A0A166TXU2_9CLOT</name>